<dbReference type="Pfam" id="PF01724">
    <property type="entry name" value="DUF29"/>
    <property type="match status" value="1"/>
</dbReference>
<dbReference type="InterPro" id="IPR002636">
    <property type="entry name" value="DUF29"/>
</dbReference>
<sequence>MTLHTYDDDVIAWANEQAQFLRSGHFDCLDIQHLADEIEDVGKSEQRELAHRMSVLLTHLLKWHYQPKRRGASWECTIREQRRVLSRRLQKTPSLKTCLNDSDWWEDVWLDTRTETAKETKMGFNQFPEYCPWLISDVLNPEWWPE</sequence>
<organism evidence="1 2">
    <name type="scientific">Thiospirillum jenense</name>
    <dbReference type="NCBI Taxonomy" id="1653858"/>
    <lineage>
        <taxon>Bacteria</taxon>
        <taxon>Pseudomonadati</taxon>
        <taxon>Pseudomonadota</taxon>
        <taxon>Gammaproteobacteria</taxon>
        <taxon>Chromatiales</taxon>
        <taxon>Chromatiaceae</taxon>
        <taxon>Thiospirillum</taxon>
    </lineage>
</organism>
<dbReference type="EMBL" id="JABVCQ010000007">
    <property type="protein sequence ID" value="MBB1125447.1"/>
    <property type="molecule type" value="Genomic_DNA"/>
</dbReference>
<dbReference type="AlphaFoldDB" id="A0A839HE46"/>
<comment type="caution">
    <text evidence="1">The sequence shown here is derived from an EMBL/GenBank/DDBJ whole genome shotgun (WGS) entry which is preliminary data.</text>
</comment>
<name>A0A839HE46_9GAMM</name>
<gene>
    <name evidence="1" type="ORF">HUK38_04280</name>
</gene>
<reference evidence="1 2" key="1">
    <citation type="journal article" date="2020" name="Arch. Microbiol.">
        <title>The genome sequence of the giant phototrophic gammaproteobacterium Thiospirillum jenense gives insight into its physiological properties and phylogenetic relationships.</title>
        <authorList>
            <person name="Imhoff J.F."/>
            <person name="Meyer T.E."/>
            <person name="Kyndt J.A."/>
        </authorList>
    </citation>
    <scope>NUCLEOTIDE SEQUENCE [LARGE SCALE GENOMIC DNA]</scope>
    <source>
        <strain evidence="1 2">DSM 216</strain>
    </source>
</reference>
<proteinExistence type="predicted"/>
<keyword evidence="2" id="KW-1185">Reference proteome</keyword>
<dbReference type="Gene3D" id="1.20.1220.20">
    <property type="entry name" value="Uncharcterised protein PF01724"/>
    <property type="match status" value="1"/>
</dbReference>
<evidence type="ECO:0000313" key="2">
    <source>
        <dbReference type="Proteomes" id="UP000548632"/>
    </source>
</evidence>
<accession>A0A839HE46</accession>
<dbReference type="PANTHER" id="PTHR34235">
    <property type="entry name" value="SLR1203 PROTEIN-RELATED"/>
    <property type="match status" value="1"/>
</dbReference>
<evidence type="ECO:0000313" key="1">
    <source>
        <dbReference type="EMBL" id="MBB1125447.1"/>
    </source>
</evidence>
<dbReference type="RefSeq" id="WP_182582811.1">
    <property type="nucleotide sequence ID" value="NZ_JABVCQ010000007.1"/>
</dbReference>
<dbReference type="Proteomes" id="UP000548632">
    <property type="component" value="Unassembled WGS sequence"/>
</dbReference>
<protein>
    <submittedName>
        <fullName evidence="1">DUF29 domain-containing protein</fullName>
    </submittedName>
</protein>